<evidence type="ECO:0000313" key="4">
    <source>
        <dbReference type="EMBL" id="SDS49607.1"/>
    </source>
</evidence>
<evidence type="ECO:0000256" key="1">
    <source>
        <dbReference type="ARBA" id="ARBA00006484"/>
    </source>
</evidence>
<dbReference type="PRINTS" id="PR00081">
    <property type="entry name" value="GDHRDH"/>
</dbReference>
<dbReference type="InterPro" id="IPR057326">
    <property type="entry name" value="KR_dom"/>
</dbReference>
<keyword evidence="2" id="KW-0560">Oxidoreductase</keyword>
<dbReference type="EMBL" id="LT629739">
    <property type="protein sequence ID" value="SDS49607.1"/>
    <property type="molecule type" value="Genomic_DNA"/>
</dbReference>
<evidence type="ECO:0000256" key="2">
    <source>
        <dbReference type="ARBA" id="ARBA00023002"/>
    </source>
</evidence>
<dbReference type="SUPFAM" id="SSF51735">
    <property type="entry name" value="NAD(P)-binding Rossmann-fold domains"/>
    <property type="match status" value="1"/>
</dbReference>
<dbReference type="GO" id="GO:0016491">
    <property type="term" value="F:oxidoreductase activity"/>
    <property type="evidence" value="ECO:0007669"/>
    <property type="project" value="UniProtKB-KW"/>
</dbReference>
<dbReference type="OrthoDB" id="7064009at2"/>
<dbReference type="InterPro" id="IPR050259">
    <property type="entry name" value="SDR"/>
</dbReference>
<evidence type="ECO:0000259" key="3">
    <source>
        <dbReference type="SMART" id="SM00822"/>
    </source>
</evidence>
<dbReference type="GO" id="GO:0032787">
    <property type="term" value="P:monocarboxylic acid metabolic process"/>
    <property type="evidence" value="ECO:0007669"/>
    <property type="project" value="UniProtKB-ARBA"/>
</dbReference>
<dbReference type="Proteomes" id="UP000199700">
    <property type="component" value="Chromosome"/>
</dbReference>
<gene>
    <name evidence="4" type="ORF">SAMN04489751_2149</name>
</gene>
<dbReference type="AlphaFoldDB" id="A0A1H1SNM0"/>
<dbReference type="InterPro" id="IPR002347">
    <property type="entry name" value="SDR_fam"/>
</dbReference>
<accession>A0A1H1SNM0</accession>
<dbReference type="PANTHER" id="PTHR42879:SF2">
    <property type="entry name" value="3-OXOACYL-[ACYL-CARRIER-PROTEIN] REDUCTASE FABG"/>
    <property type="match status" value="1"/>
</dbReference>
<name>A0A1H1SNM0_BRESA</name>
<dbReference type="InterPro" id="IPR020904">
    <property type="entry name" value="Sc_DH/Rdtase_CS"/>
</dbReference>
<protein>
    <submittedName>
        <fullName evidence="4">3-oxoacyl-[acyl-carrier protein] reductase</fullName>
    </submittedName>
</protein>
<dbReference type="FunFam" id="3.40.50.720:FF:000173">
    <property type="entry name" value="3-oxoacyl-[acyl-carrier protein] reductase"/>
    <property type="match status" value="1"/>
</dbReference>
<dbReference type="SMART" id="SM00822">
    <property type="entry name" value="PKS_KR"/>
    <property type="match status" value="1"/>
</dbReference>
<organism evidence="4 5">
    <name type="scientific">Brevibacterium sandarakinum</name>
    <dbReference type="NCBI Taxonomy" id="629680"/>
    <lineage>
        <taxon>Bacteria</taxon>
        <taxon>Bacillati</taxon>
        <taxon>Actinomycetota</taxon>
        <taxon>Actinomycetes</taxon>
        <taxon>Micrococcales</taxon>
        <taxon>Brevibacteriaceae</taxon>
        <taxon>Brevibacterium</taxon>
    </lineage>
</organism>
<proteinExistence type="inferred from homology"/>
<dbReference type="Gene3D" id="3.40.50.720">
    <property type="entry name" value="NAD(P)-binding Rossmann-like Domain"/>
    <property type="match status" value="1"/>
</dbReference>
<dbReference type="InterPro" id="IPR036291">
    <property type="entry name" value="NAD(P)-bd_dom_sf"/>
</dbReference>
<feature type="domain" description="Ketoreductase" evidence="3">
    <location>
        <begin position="15"/>
        <end position="203"/>
    </location>
</feature>
<comment type="similarity">
    <text evidence="1">Belongs to the short-chain dehydrogenases/reductases (SDR) family.</text>
</comment>
<keyword evidence="5" id="KW-1185">Reference proteome</keyword>
<reference evidence="4" key="1">
    <citation type="submission" date="2016-10" db="EMBL/GenBank/DDBJ databases">
        <authorList>
            <person name="Varghese N."/>
            <person name="Submissions S."/>
        </authorList>
    </citation>
    <scope>NUCLEOTIDE SEQUENCE [LARGE SCALE GENOMIC DNA]</scope>
    <source>
        <strain evidence="4">DSM 22082</strain>
    </source>
</reference>
<dbReference type="RefSeq" id="WP_092105495.1">
    <property type="nucleotide sequence ID" value="NZ_LT629739.1"/>
</dbReference>
<dbReference type="Pfam" id="PF13561">
    <property type="entry name" value="adh_short_C2"/>
    <property type="match status" value="1"/>
</dbReference>
<evidence type="ECO:0000313" key="5">
    <source>
        <dbReference type="Proteomes" id="UP000199700"/>
    </source>
</evidence>
<sequence>MSDTKKRSPFDLTGRAALVTGAGAGIGEAVAREFARAGAAVLVTDIDAAAAKAVADDITAGGGSADFAELDVRDAGAADAAVAKAAALNDGVLNVVVNNAGAIRPAMFHKMDPADFDFVLSVHLSGAFTVTQAALAALATDGTGRVINVTSAAGLTGTIGQVNYGTAKAGIIGMTKSFARELAKRNINVNALAPLAATNMTETVRTDEKLSQMQLDKIPLKRWADPAEIAPSFVYLAADSGSYTTGQILPVDGGTVI</sequence>
<dbReference type="PRINTS" id="PR00080">
    <property type="entry name" value="SDRFAMILY"/>
</dbReference>
<dbReference type="PANTHER" id="PTHR42879">
    <property type="entry name" value="3-OXOACYL-(ACYL-CARRIER-PROTEIN) REDUCTASE"/>
    <property type="match status" value="1"/>
</dbReference>
<dbReference type="STRING" id="629680.SAMN04489751_2149"/>
<dbReference type="PROSITE" id="PS00061">
    <property type="entry name" value="ADH_SHORT"/>
    <property type="match status" value="1"/>
</dbReference>